<keyword evidence="2" id="KW-0812">Transmembrane</keyword>
<keyword evidence="2" id="KW-0472">Membrane</keyword>
<evidence type="ECO:0000256" key="1">
    <source>
        <dbReference type="SAM" id="MobiDB-lite"/>
    </source>
</evidence>
<feature type="domain" description="Acyltransferase 3" evidence="3">
    <location>
        <begin position="27"/>
        <end position="368"/>
    </location>
</feature>
<protein>
    <submittedName>
        <fullName evidence="4">Acyltransferase</fullName>
    </submittedName>
</protein>
<dbReference type="PANTHER" id="PTHR23028:SF53">
    <property type="entry name" value="ACYL_TRANSF_3 DOMAIN-CONTAINING PROTEIN"/>
    <property type="match status" value="1"/>
</dbReference>
<sequence>MAVVEHVATRPATRPAAPGPAPLPHLRGLDGVRALAVVAVLLYHLRVPWAPGGFLGVDVFFVLSGYLVATLVLDEVEATGRFRTGRFLARRVRRLVPALLVLLAGTAAAGLVARDALTSLRGDLLAALTYTSNWWQVVADRSYFELTGRPPLLQHLWSLAVEGQFYLAVPLVALLALRAGRARVGQVAAVLAVASTVTMGVLAARAGMPVPQDPTRVYVGTDTHAMGLLLGVAAATVWQPWRTWRAAGSWVTERGDAVRRFEAGVTDVLGGAALVGVVLCVALVDEFSGVLYRGGFLAFAGLTVVLVGAAADPAGLLGRVLARQPLRWLGERSYGIYLWHWPVLMLTRPDQDVTLPDWASPLVRVGVTLLLAEASYRWVETPVRRGALRRAVTRLRTEGPGRVRSAVVTGTVAAVLVATAVVLAVGVARTPASGGETAQSTVSAATGSASTAPDPIGSVVPEQDRAPSPTPTTDPVPVEEVGTVTAFGDSVMLGAAPELAARGVAVDAVVSRQFGEMVDLVLGARAAGSLGHTVVVHGGTNGPVAEEDLRRLLEGTADHRVFVVNVRVPRPWEQYDNELFARVVPDYPHARLLDWKSSGEANLSWFYDDGIHLREGGGREGYAAWIVQAIQPTG</sequence>
<evidence type="ECO:0000313" key="5">
    <source>
        <dbReference type="Proteomes" id="UP001316384"/>
    </source>
</evidence>
<feature type="region of interest" description="Disordered" evidence="1">
    <location>
        <begin position="432"/>
        <end position="478"/>
    </location>
</feature>
<feature type="transmembrane region" description="Helical" evidence="2">
    <location>
        <begin position="49"/>
        <end position="73"/>
    </location>
</feature>
<name>A0ABY5KTU8_9CELL</name>
<feature type="compositionally biased region" description="Low complexity" evidence="1">
    <location>
        <begin position="437"/>
        <end position="452"/>
    </location>
</feature>
<accession>A0ABY5KTU8</accession>
<evidence type="ECO:0000313" key="4">
    <source>
        <dbReference type="EMBL" id="UUI73158.1"/>
    </source>
</evidence>
<evidence type="ECO:0000256" key="2">
    <source>
        <dbReference type="SAM" id="Phobius"/>
    </source>
</evidence>
<dbReference type="GO" id="GO:0016746">
    <property type="term" value="F:acyltransferase activity"/>
    <property type="evidence" value="ECO:0007669"/>
    <property type="project" value="UniProtKB-KW"/>
</dbReference>
<dbReference type="PANTHER" id="PTHR23028">
    <property type="entry name" value="ACETYLTRANSFERASE"/>
    <property type="match status" value="1"/>
</dbReference>
<feature type="transmembrane region" description="Helical" evidence="2">
    <location>
        <begin position="184"/>
        <end position="204"/>
    </location>
</feature>
<keyword evidence="5" id="KW-1185">Reference proteome</keyword>
<feature type="transmembrane region" description="Helical" evidence="2">
    <location>
        <begin position="94"/>
        <end position="113"/>
    </location>
</feature>
<keyword evidence="4" id="KW-0012">Acyltransferase</keyword>
<dbReference type="Pfam" id="PF01757">
    <property type="entry name" value="Acyl_transf_3"/>
    <property type="match status" value="1"/>
</dbReference>
<proteinExistence type="predicted"/>
<keyword evidence="4" id="KW-0808">Transferase</keyword>
<organism evidence="4 5">
    <name type="scientific">Cellulomonas xiejunii</name>
    <dbReference type="NCBI Taxonomy" id="2968083"/>
    <lineage>
        <taxon>Bacteria</taxon>
        <taxon>Bacillati</taxon>
        <taxon>Actinomycetota</taxon>
        <taxon>Actinomycetes</taxon>
        <taxon>Micrococcales</taxon>
        <taxon>Cellulomonadaceae</taxon>
        <taxon>Cellulomonas</taxon>
    </lineage>
</organism>
<gene>
    <name evidence="4" type="ORF">NP048_06900</name>
</gene>
<dbReference type="Proteomes" id="UP001316384">
    <property type="component" value="Chromosome"/>
</dbReference>
<evidence type="ECO:0000259" key="3">
    <source>
        <dbReference type="Pfam" id="PF01757"/>
    </source>
</evidence>
<feature type="transmembrane region" description="Helical" evidence="2">
    <location>
        <begin position="261"/>
        <end position="284"/>
    </location>
</feature>
<feature type="region of interest" description="Disordered" evidence="1">
    <location>
        <begin position="1"/>
        <end position="20"/>
    </location>
</feature>
<dbReference type="RefSeq" id="WP_227577469.1">
    <property type="nucleotide sequence ID" value="NZ_CP101987.1"/>
</dbReference>
<reference evidence="4 5" key="1">
    <citation type="submission" date="2022-07" db="EMBL/GenBank/DDBJ databases">
        <title>Novel species in genus cellulomonas.</title>
        <authorList>
            <person name="Ye L."/>
        </authorList>
    </citation>
    <scope>NUCLEOTIDE SEQUENCE [LARGE SCALE GENOMIC DNA]</scope>
    <source>
        <strain evidence="5">zg-B89</strain>
    </source>
</reference>
<dbReference type="InterPro" id="IPR002656">
    <property type="entry name" value="Acyl_transf_3_dom"/>
</dbReference>
<feature type="transmembrane region" description="Helical" evidence="2">
    <location>
        <begin position="296"/>
        <end position="322"/>
    </location>
</feature>
<dbReference type="InterPro" id="IPR050879">
    <property type="entry name" value="Acyltransferase_3"/>
</dbReference>
<feature type="transmembrane region" description="Helical" evidence="2">
    <location>
        <begin position="406"/>
        <end position="428"/>
    </location>
</feature>
<feature type="transmembrane region" description="Helical" evidence="2">
    <location>
        <begin position="156"/>
        <end position="177"/>
    </location>
</feature>
<keyword evidence="2" id="KW-1133">Transmembrane helix</keyword>
<feature type="transmembrane region" description="Helical" evidence="2">
    <location>
        <begin position="224"/>
        <end position="241"/>
    </location>
</feature>
<dbReference type="EMBL" id="CP101987">
    <property type="protein sequence ID" value="UUI73158.1"/>
    <property type="molecule type" value="Genomic_DNA"/>
</dbReference>